<dbReference type="Pfam" id="PF00373">
    <property type="entry name" value="FERM_M"/>
    <property type="match status" value="1"/>
</dbReference>
<comment type="similarity">
    <text evidence="2">Belongs to the protein-tyrosine phosphatase family. Non-receptor class subfamily.</text>
</comment>
<evidence type="ECO:0000313" key="14">
    <source>
        <dbReference type="Proteomes" id="UP001176961"/>
    </source>
</evidence>
<comment type="subcellular location">
    <subcellularLocation>
        <location evidence="1">Cytoplasm</location>
        <location evidence="1">Cytoskeleton</location>
    </subcellularLocation>
</comment>
<dbReference type="SMART" id="SM01196">
    <property type="entry name" value="FERM_C"/>
    <property type="match status" value="1"/>
</dbReference>
<dbReference type="CDD" id="cd06706">
    <property type="entry name" value="PDZ_PTPN3-4-like"/>
    <property type="match status" value="1"/>
</dbReference>
<dbReference type="InterPro" id="IPR029021">
    <property type="entry name" value="Prot-tyrosine_phosphatase-like"/>
</dbReference>
<evidence type="ECO:0000259" key="10">
    <source>
        <dbReference type="PROSITE" id="PS50056"/>
    </source>
</evidence>
<dbReference type="InterPro" id="IPR014847">
    <property type="entry name" value="FA"/>
</dbReference>
<dbReference type="AlphaFoldDB" id="A0AA36GR94"/>
<dbReference type="SUPFAM" id="SSF50156">
    <property type="entry name" value="PDZ domain-like"/>
    <property type="match status" value="1"/>
</dbReference>
<dbReference type="InterPro" id="IPR029071">
    <property type="entry name" value="Ubiquitin-like_domsf"/>
</dbReference>
<feature type="domain" description="FERM" evidence="11">
    <location>
        <begin position="28"/>
        <end position="313"/>
    </location>
</feature>
<dbReference type="SUPFAM" id="SSF52799">
    <property type="entry name" value="(Phosphotyrosine protein) phosphatases II"/>
    <property type="match status" value="1"/>
</dbReference>
<accession>A0AA36GR94</accession>
<evidence type="ECO:0000313" key="13">
    <source>
        <dbReference type="EMBL" id="CAJ0596684.1"/>
    </source>
</evidence>
<dbReference type="InterPro" id="IPR019748">
    <property type="entry name" value="FERM_central"/>
</dbReference>
<protein>
    <recommendedName>
        <fullName evidence="3">protein-tyrosine-phosphatase</fullName>
        <ecNumber evidence="3">3.1.3.48</ecNumber>
    </recommendedName>
</protein>
<gene>
    <name evidence="13" type="ORF">CYNAS_LOCUS8667</name>
</gene>
<evidence type="ECO:0000256" key="1">
    <source>
        <dbReference type="ARBA" id="ARBA00004245"/>
    </source>
</evidence>
<feature type="region of interest" description="Disordered" evidence="8">
    <location>
        <begin position="365"/>
        <end position="465"/>
    </location>
</feature>
<dbReference type="PANTHER" id="PTHR45706:SF4">
    <property type="entry name" value="TYROSINE-PROTEIN PHOSPHATASE"/>
    <property type="match status" value="1"/>
</dbReference>
<dbReference type="PANTHER" id="PTHR45706">
    <property type="entry name" value="TYROSINE-PROTEIN PHOSPHATASE"/>
    <property type="match status" value="1"/>
</dbReference>
<keyword evidence="4" id="KW-0963">Cytoplasm</keyword>
<dbReference type="CDD" id="cd14541">
    <property type="entry name" value="PTPc-N3_4"/>
    <property type="match status" value="1"/>
</dbReference>
<evidence type="ECO:0000259" key="12">
    <source>
        <dbReference type="PROSITE" id="PS50106"/>
    </source>
</evidence>
<dbReference type="InterPro" id="IPR018979">
    <property type="entry name" value="FERM_N"/>
</dbReference>
<dbReference type="CDD" id="cd14473">
    <property type="entry name" value="FERM_B-lobe"/>
    <property type="match status" value="1"/>
</dbReference>
<dbReference type="Pfam" id="PF09380">
    <property type="entry name" value="FERM_C"/>
    <property type="match status" value="1"/>
</dbReference>
<feature type="domain" description="Tyrosine specific protein phosphatases" evidence="10">
    <location>
        <begin position="906"/>
        <end position="980"/>
    </location>
</feature>
<dbReference type="InterPro" id="IPR011993">
    <property type="entry name" value="PH-like_dom_sf"/>
</dbReference>
<dbReference type="FunFam" id="2.30.29.30:FF:000002">
    <property type="entry name" value="Band 4.1-like protein 5 isoform 1"/>
    <property type="match status" value="1"/>
</dbReference>
<dbReference type="Pfam" id="PF00102">
    <property type="entry name" value="Y_phosphatase"/>
    <property type="match status" value="1"/>
</dbReference>
<dbReference type="Gene3D" id="3.10.20.90">
    <property type="entry name" value="Phosphatidylinositol 3-kinase Catalytic Subunit, Chain A, domain 1"/>
    <property type="match status" value="1"/>
</dbReference>
<proteinExistence type="inferred from homology"/>
<dbReference type="SMART" id="SM00194">
    <property type="entry name" value="PTPc"/>
    <property type="match status" value="1"/>
</dbReference>
<dbReference type="SMART" id="SM00228">
    <property type="entry name" value="PDZ"/>
    <property type="match status" value="1"/>
</dbReference>
<dbReference type="PROSITE" id="PS50056">
    <property type="entry name" value="TYR_PHOSPHATASE_2"/>
    <property type="match status" value="1"/>
</dbReference>
<sequence>MRFGSGSYDVRRSEGLNPSLLTTARHEITCTVAFLDGTERQFQVDRQAAGYVLLDKVYAHLELVERDFFGLQFLYVLGTKETQKRWLDPNKSIRKQMLCPPFHLLFRVKFYVSDPSKLAEEYTRYHFYLQLRLDILEGRLPSAEGSLALLASYAVQSELGDYNPEEHPEGYLDNYRFAPGQTADFAKKVAELHAMHRGQSPAEAEFNFLDHAKRLDMYGVELFPAKDGKGLPIGIGVNSYGMVIFHEGLKINEFAWATIMKISFKKKHFYVQIKLGDQNTPDTVLSFHVNSSPACKLLWKACIEHHTFFRLIAPPLAPPRGLLSIGSKYRYCGRTEFQTMEDVKHRARVERTFQRSHSKTSFLRSTFSGVPSCDSSRTFTPTTASPDVSSRVMSVQSRTARRIMPGEDSILLSTPPLNGYSSDGTLSRSRKPLAEDSESSAPSLRRRPRETTFGVSEDDTSEERNWTPAMQACTSTAAVHHRPPSGGTGVTNGRSKTNGFLTNGCGQASSAYGTYSTPTSALSNGYTNGTLSSKPPLNTARASPRLSQGCGASPRSSVASYSSHTSGIGASPPMARRSPQSNKSNSPVTEDSLVTVRMRPDSLGRFGFNVKGGADQNYPVIVSRVAPGSSADKAHPRLNEGDQVLFINGRDVAPMSHDMVVDFIRSARVAPNGGELVLTVKPNVYRLGEEVDEPEGATVPESLKVAESVPRSDKLSHSLRLLSDALTTGRIVAHFEQLYRKKPGMTMNDCRLPQNLNKNRYRDVCPYDATRVHLVSSPNGDYINANYVNMEIPSSGIVNRYIACQGPLAHTSADHWLMVWEQLCTHIVMLTTTIERGRAKCHQYWPRLHESHEYGRLLVTCIRDRETPNCSYREFAVKDRTSKEERRVTQMQYTAWPDHGVPDDPQHFIAFVDEVRRARAGSVDPIVVHCSAGIGRTGVLILMETAACLVEANEPVYPLDIVRVMRDQRAMAIQTVGQYTFVCESILRAYNDGIIKPLAEYQKR</sequence>
<dbReference type="InterPro" id="IPR001478">
    <property type="entry name" value="PDZ"/>
</dbReference>
<dbReference type="GO" id="GO:0016020">
    <property type="term" value="C:membrane"/>
    <property type="evidence" value="ECO:0007669"/>
    <property type="project" value="UniProtKB-ARBA"/>
</dbReference>
<feature type="region of interest" description="Disordered" evidence="8">
    <location>
        <begin position="526"/>
        <end position="595"/>
    </location>
</feature>
<dbReference type="InterPro" id="IPR003595">
    <property type="entry name" value="Tyr_Pase_cat"/>
</dbReference>
<dbReference type="InterPro" id="IPR036034">
    <property type="entry name" value="PDZ_sf"/>
</dbReference>
<dbReference type="Gene3D" id="2.30.29.30">
    <property type="entry name" value="Pleckstrin-homology domain (PH domain)/Phosphotyrosine-binding domain (PTB)"/>
    <property type="match status" value="1"/>
</dbReference>
<dbReference type="SMART" id="SM00404">
    <property type="entry name" value="PTPc_motif"/>
    <property type="match status" value="1"/>
</dbReference>
<evidence type="ECO:0000259" key="11">
    <source>
        <dbReference type="PROSITE" id="PS50057"/>
    </source>
</evidence>
<dbReference type="InterPro" id="IPR000242">
    <property type="entry name" value="PTP_cat"/>
</dbReference>
<dbReference type="SUPFAM" id="SSF47031">
    <property type="entry name" value="Second domain of FERM"/>
    <property type="match status" value="1"/>
</dbReference>
<dbReference type="PROSITE" id="PS00660">
    <property type="entry name" value="FERM_1"/>
    <property type="match status" value="1"/>
</dbReference>
<feature type="compositionally biased region" description="Polar residues" evidence="8">
    <location>
        <begin position="365"/>
        <end position="398"/>
    </location>
</feature>
<dbReference type="PROSITE" id="PS50057">
    <property type="entry name" value="FERM_3"/>
    <property type="match status" value="1"/>
</dbReference>
<dbReference type="Proteomes" id="UP001176961">
    <property type="component" value="Unassembled WGS sequence"/>
</dbReference>
<dbReference type="Gene3D" id="1.20.80.10">
    <property type="match status" value="1"/>
</dbReference>
<dbReference type="Pfam" id="PF08736">
    <property type="entry name" value="FA"/>
    <property type="match status" value="1"/>
</dbReference>
<dbReference type="Pfam" id="PF00595">
    <property type="entry name" value="PDZ"/>
    <property type="match status" value="1"/>
</dbReference>
<dbReference type="FunFam" id="1.20.80.10:FF:000003">
    <property type="entry name" value="Tyrosine-protein phosphatase non-receptor type 4"/>
    <property type="match status" value="1"/>
</dbReference>
<dbReference type="GO" id="GO:0005856">
    <property type="term" value="C:cytoskeleton"/>
    <property type="evidence" value="ECO:0007669"/>
    <property type="project" value="UniProtKB-SubCell"/>
</dbReference>
<dbReference type="SMART" id="SM01195">
    <property type="entry name" value="FA"/>
    <property type="match status" value="1"/>
</dbReference>
<feature type="compositionally biased region" description="Low complexity" evidence="8">
    <location>
        <begin position="553"/>
        <end position="563"/>
    </location>
</feature>
<dbReference type="InterPro" id="IPR014352">
    <property type="entry name" value="FERM/acyl-CoA-bd_prot_sf"/>
</dbReference>
<feature type="compositionally biased region" description="Polar residues" evidence="8">
    <location>
        <begin position="526"/>
        <end position="536"/>
    </location>
</feature>
<name>A0AA36GR94_CYLNA</name>
<feature type="domain" description="PDZ" evidence="12">
    <location>
        <begin position="595"/>
        <end position="667"/>
    </location>
</feature>
<keyword evidence="5" id="KW-0378">Hydrolase</keyword>
<organism evidence="13 14">
    <name type="scientific">Cylicocyclus nassatus</name>
    <name type="common">Nematode worm</name>
    <dbReference type="NCBI Taxonomy" id="53992"/>
    <lineage>
        <taxon>Eukaryota</taxon>
        <taxon>Metazoa</taxon>
        <taxon>Ecdysozoa</taxon>
        <taxon>Nematoda</taxon>
        <taxon>Chromadorea</taxon>
        <taxon>Rhabditida</taxon>
        <taxon>Rhabditina</taxon>
        <taxon>Rhabditomorpha</taxon>
        <taxon>Strongyloidea</taxon>
        <taxon>Strongylidae</taxon>
        <taxon>Cylicocyclus</taxon>
    </lineage>
</organism>
<dbReference type="PROSITE" id="PS00383">
    <property type="entry name" value="TYR_PHOSPHATASE_1"/>
    <property type="match status" value="1"/>
</dbReference>
<feature type="domain" description="Tyrosine-protein phosphatase" evidence="9">
    <location>
        <begin position="731"/>
        <end position="989"/>
    </location>
</feature>
<dbReference type="PROSITE" id="PS50106">
    <property type="entry name" value="PDZ"/>
    <property type="match status" value="1"/>
</dbReference>
<keyword evidence="7" id="KW-0206">Cytoskeleton</keyword>
<keyword evidence="14" id="KW-1185">Reference proteome</keyword>
<dbReference type="Pfam" id="PF09379">
    <property type="entry name" value="FERM_N"/>
    <property type="match status" value="1"/>
</dbReference>
<keyword evidence="6" id="KW-0904">Protein phosphatase</keyword>
<evidence type="ECO:0000256" key="6">
    <source>
        <dbReference type="ARBA" id="ARBA00022912"/>
    </source>
</evidence>
<evidence type="ECO:0000256" key="5">
    <source>
        <dbReference type="ARBA" id="ARBA00022801"/>
    </source>
</evidence>
<dbReference type="InterPro" id="IPR019749">
    <property type="entry name" value="Band_41_domain"/>
</dbReference>
<evidence type="ECO:0000256" key="3">
    <source>
        <dbReference type="ARBA" id="ARBA00013064"/>
    </source>
</evidence>
<evidence type="ECO:0000256" key="8">
    <source>
        <dbReference type="SAM" id="MobiDB-lite"/>
    </source>
</evidence>
<dbReference type="SUPFAM" id="SSF54236">
    <property type="entry name" value="Ubiquitin-like"/>
    <property type="match status" value="1"/>
</dbReference>
<dbReference type="PRINTS" id="PR00935">
    <property type="entry name" value="BAND41"/>
</dbReference>
<dbReference type="Gene3D" id="3.90.190.10">
    <property type="entry name" value="Protein tyrosine phosphatase superfamily"/>
    <property type="match status" value="1"/>
</dbReference>
<dbReference type="PROSITE" id="PS50055">
    <property type="entry name" value="TYR_PHOSPHATASE_PTP"/>
    <property type="match status" value="1"/>
</dbReference>
<dbReference type="InterPro" id="IPR018980">
    <property type="entry name" value="FERM_PH-like_C"/>
</dbReference>
<evidence type="ECO:0000256" key="2">
    <source>
        <dbReference type="ARBA" id="ARBA00009649"/>
    </source>
</evidence>
<dbReference type="Gene3D" id="2.30.42.10">
    <property type="match status" value="1"/>
</dbReference>
<dbReference type="SUPFAM" id="SSF50729">
    <property type="entry name" value="PH domain-like"/>
    <property type="match status" value="1"/>
</dbReference>
<dbReference type="EC" id="3.1.3.48" evidence="3"/>
<dbReference type="InterPro" id="IPR035963">
    <property type="entry name" value="FERM_2"/>
</dbReference>
<dbReference type="InterPro" id="IPR000299">
    <property type="entry name" value="FERM_domain"/>
</dbReference>
<dbReference type="InterPro" id="IPR016130">
    <property type="entry name" value="Tyr_Pase_AS"/>
</dbReference>
<dbReference type="EMBL" id="CATQJL010000223">
    <property type="protein sequence ID" value="CAJ0596684.1"/>
    <property type="molecule type" value="Genomic_DNA"/>
</dbReference>
<evidence type="ECO:0000256" key="7">
    <source>
        <dbReference type="ARBA" id="ARBA00023212"/>
    </source>
</evidence>
<dbReference type="InterPro" id="IPR019747">
    <property type="entry name" value="FERM_CS"/>
</dbReference>
<reference evidence="13" key="1">
    <citation type="submission" date="2023-07" db="EMBL/GenBank/DDBJ databases">
        <authorList>
            <consortium name="CYATHOMIX"/>
        </authorList>
    </citation>
    <scope>NUCLEOTIDE SEQUENCE</scope>
    <source>
        <strain evidence="13">N/A</strain>
    </source>
</reference>
<dbReference type="InterPro" id="IPR000387">
    <property type="entry name" value="Tyr_Pase_dom"/>
</dbReference>
<evidence type="ECO:0000259" key="9">
    <source>
        <dbReference type="PROSITE" id="PS50055"/>
    </source>
</evidence>
<feature type="compositionally biased region" description="Polar residues" evidence="8">
    <location>
        <begin position="578"/>
        <end position="589"/>
    </location>
</feature>
<dbReference type="SMART" id="SM00295">
    <property type="entry name" value="B41"/>
    <property type="match status" value="1"/>
</dbReference>
<comment type="caution">
    <text evidence="13">The sequence shown here is derived from an EMBL/GenBank/DDBJ whole genome shotgun (WGS) entry which is preliminary data.</text>
</comment>
<feature type="compositionally biased region" description="Polar residues" evidence="8">
    <location>
        <begin position="411"/>
        <end position="427"/>
    </location>
</feature>
<dbReference type="PROSITE" id="PS00661">
    <property type="entry name" value="FERM_2"/>
    <property type="match status" value="1"/>
</dbReference>
<evidence type="ECO:0000256" key="4">
    <source>
        <dbReference type="ARBA" id="ARBA00022490"/>
    </source>
</evidence>
<dbReference type="GO" id="GO:0004725">
    <property type="term" value="F:protein tyrosine phosphatase activity"/>
    <property type="evidence" value="ECO:0007669"/>
    <property type="project" value="UniProtKB-EC"/>
</dbReference>
<dbReference type="PRINTS" id="PR00700">
    <property type="entry name" value="PRTYPHPHTASE"/>
</dbReference>